<evidence type="ECO:0000256" key="2">
    <source>
        <dbReference type="ARBA" id="ARBA00022729"/>
    </source>
</evidence>
<evidence type="ECO:0000256" key="6">
    <source>
        <dbReference type="SAM" id="Phobius"/>
    </source>
</evidence>
<dbReference type="InterPro" id="IPR011009">
    <property type="entry name" value="Kinase-like_dom_sf"/>
</dbReference>
<feature type="domain" description="Protein kinase" evidence="7">
    <location>
        <begin position="312"/>
        <end position="495"/>
    </location>
</feature>
<dbReference type="InterPro" id="IPR000719">
    <property type="entry name" value="Prot_kinase_dom"/>
</dbReference>
<dbReference type="PANTHER" id="PTHR47976:SF64">
    <property type="entry name" value="RECEPTOR-LIKE SERINE_THREONINE-PROTEIN KINASE"/>
    <property type="match status" value="1"/>
</dbReference>
<feature type="domain" description="Bulb-type lectin" evidence="8">
    <location>
        <begin position="1"/>
        <end position="93"/>
    </location>
</feature>
<proteinExistence type="predicted"/>
<organism evidence="9 10">
    <name type="scientific">Citrullus colocynthis</name>
    <name type="common">colocynth</name>
    <dbReference type="NCBI Taxonomy" id="252529"/>
    <lineage>
        <taxon>Eukaryota</taxon>
        <taxon>Viridiplantae</taxon>
        <taxon>Streptophyta</taxon>
        <taxon>Embryophyta</taxon>
        <taxon>Tracheophyta</taxon>
        <taxon>Spermatophyta</taxon>
        <taxon>Magnoliopsida</taxon>
        <taxon>eudicotyledons</taxon>
        <taxon>Gunneridae</taxon>
        <taxon>Pentapetalae</taxon>
        <taxon>rosids</taxon>
        <taxon>fabids</taxon>
        <taxon>Cucurbitales</taxon>
        <taxon>Cucurbitaceae</taxon>
        <taxon>Benincaseae</taxon>
        <taxon>Citrullus</taxon>
    </lineage>
</organism>
<dbReference type="SMART" id="SM00219">
    <property type="entry name" value="TyrKc"/>
    <property type="match status" value="1"/>
</dbReference>
<evidence type="ECO:0000256" key="4">
    <source>
        <dbReference type="ARBA" id="ARBA00023180"/>
    </source>
</evidence>
<dbReference type="PANTHER" id="PTHR47976">
    <property type="entry name" value="G-TYPE LECTIN S-RECEPTOR-LIKE SERINE/THREONINE-PROTEIN KINASE SD2-5"/>
    <property type="match status" value="1"/>
</dbReference>
<keyword evidence="2" id="KW-0732">Signal</keyword>
<feature type="transmembrane region" description="Helical" evidence="6">
    <location>
        <begin position="312"/>
        <end position="333"/>
    </location>
</feature>
<evidence type="ECO:0000256" key="1">
    <source>
        <dbReference type="ARBA" id="ARBA00022536"/>
    </source>
</evidence>
<keyword evidence="1" id="KW-0245">EGF-like domain</keyword>
<keyword evidence="10" id="KW-1185">Reference proteome</keyword>
<dbReference type="InterPro" id="IPR001480">
    <property type="entry name" value="Bulb-type_lectin_dom"/>
</dbReference>
<protein>
    <recommendedName>
        <fullName evidence="11">Bulb-type lectin domain-containing protein</fullName>
    </recommendedName>
</protein>
<gene>
    <name evidence="9" type="ORF">CITCOLO1_LOCUS10602</name>
</gene>
<dbReference type="InterPro" id="IPR036426">
    <property type="entry name" value="Bulb-type_lectin_dom_sf"/>
</dbReference>
<dbReference type="PROSITE" id="PS50011">
    <property type="entry name" value="PROTEIN_KINASE_DOM"/>
    <property type="match status" value="1"/>
</dbReference>
<dbReference type="EMBL" id="OZ021737">
    <property type="protein sequence ID" value="CAK9318632.1"/>
    <property type="molecule type" value="Genomic_DNA"/>
</dbReference>
<feature type="region of interest" description="Disordered" evidence="5">
    <location>
        <begin position="464"/>
        <end position="495"/>
    </location>
</feature>
<evidence type="ECO:0000313" key="9">
    <source>
        <dbReference type="EMBL" id="CAK9318632.1"/>
    </source>
</evidence>
<dbReference type="Gene3D" id="2.90.10.10">
    <property type="entry name" value="Bulb-type lectin domain"/>
    <property type="match status" value="1"/>
</dbReference>
<keyword evidence="3" id="KW-1015">Disulfide bond</keyword>
<feature type="compositionally biased region" description="Basic and acidic residues" evidence="5">
    <location>
        <begin position="467"/>
        <end position="480"/>
    </location>
</feature>
<evidence type="ECO:0000259" key="8">
    <source>
        <dbReference type="PROSITE" id="PS50927"/>
    </source>
</evidence>
<accession>A0ABP0YDS5</accession>
<dbReference type="SUPFAM" id="SSF56112">
    <property type="entry name" value="Protein kinase-like (PK-like)"/>
    <property type="match status" value="1"/>
</dbReference>
<dbReference type="SMART" id="SM00108">
    <property type="entry name" value="B_lectin"/>
    <property type="match status" value="1"/>
</dbReference>
<evidence type="ECO:0000259" key="7">
    <source>
        <dbReference type="PROSITE" id="PS50011"/>
    </source>
</evidence>
<keyword evidence="4" id="KW-0325">Glycoprotein</keyword>
<reference evidence="9 10" key="1">
    <citation type="submission" date="2024-03" db="EMBL/GenBank/DDBJ databases">
        <authorList>
            <person name="Gkanogiannis A."/>
            <person name="Becerra Lopez-Lavalle L."/>
        </authorList>
    </citation>
    <scope>NUCLEOTIDE SEQUENCE [LARGE SCALE GENOMIC DNA]</scope>
</reference>
<dbReference type="InterPro" id="IPR051343">
    <property type="entry name" value="G-type_lectin_kinases/EP1-like"/>
</dbReference>
<dbReference type="InterPro" id="IPR020635">
    <property type="entry name" value="Tyr_kinase_cat_dom"/>
</dbReference>
<dbReference type="Pfam" id="PF07714">
    <property type="entry name" value="PK_Tyr_Ser-Thr"/>
    <property type="match status" value="1"/>
</dbReference>
<evidence type="ECO:0008006" key="11">
    <source>
        <dbReference type="Google" id="ProtNLM"/>
    </source>
</evidence>
<keyword evidence="6" id="KW-1133">Transmembrane helix</keyword>
<keyword evidence="6" id="KW-0812">Transmembrane</keyword>
<dbReference type="SUPFAM" id="SSF51110">
    <property type="entry name" value="alpha-D-mannose-specific plant lectins"/>
    <property type="match status" value="1"/>
</dbReference>
<dbReference type="InterPro" id="IPR001245">
    <property type="entry name" value="Ser-Thr/Tyr_kinase_cat_dom"/>
</dbReference>
<name>A0ABP0YDS5_9ROSI</name>
<keyword evidence="6" id="KW-0472">Membrane</keyword>
<dbReference type="Gene3D" id="1.10.510.10">
    <property type="entry name" value="Transferase(Phosphotransferase) domain 1"/>
    <property type="match status" value="1"/>
</dbReference>
<dbReference type="Pfam" id="PF01453">
    <property type="entry name" value="B_lectin"/>
    <property type="match status" value="1"/>
</dbReference>
<evidence type="ECO:0000256" key="5">
    <source>
        <dbReference type="SAM" id="MobiDB-lite"/>
    </source>
</evidence>
<evidence type="ECO:0000313" key="10">
    <source>
        <dbReference type="Proteomes" id="UP001642487"/>
    </source>
</evidence>
<sequence length="495" mass="55264">MFNKSVQSAMDGSTRVFDKIPERTLVWSANRDDPAQAGSNIVLRVTGEIVLIHGNGKQVSIYHGKDTSYASMSDDGNFVLFSSSSSIPIWQSFDSPTDTLLPGQNYFGDLCWPTPPPPPVAASGQFRPPLRRQPPANSGTREFHIKLEHNWPVCAFVPGWQHSNNYIHTNAYIFWPNARRRQLRVEDSNSAPIEQSFDSPTDTLLPGQEEFRSPGDRDVIIDFPPGPGQFSELASTEGIDVERCKEANTRRWLRHGCNFERRCVRKRTPLMNARNTSNNTKGLKILIKVPLPSANTGFLPNKTKDKSKYRKFLEIGNIIAGILAICFGAVALFSHPMTGRLMRRKSFWSVDVEIAVKRLDKMTEIAEKEFLTEATIIGRTYHKNLVRLLGYCVENEKNRRLLLVCELMPNGAVSKFLFGSGETPNWTQRVEIAIGIARGLALKCTARCKLHGKNNTFWDIESVEEGSNEKEDGGERDIRVHGAGVAEGSSGDGEG</sequence>
<evidence type="ECO:0000256" key="3">
    <source>
        <dbReference type="ARBA" id="ARBA00023157"/>
    </source>
</evidence>
<dbReference type="Proteomes" id="UP001642487">
    <property type="component" value="Chromosome 3"/>
</dbReference>
<dbReference type="PROSITE" id="PS50927">
    <property type="entry name" value="BULB_LECTIN"/>
    <property type="match status" value="1"/>
</dbReference>